<keyword evidence="2" id="KW-1185">Reference proteome</keyword>
<gene>
    <name evidence="1" type="ORF">ATK78_0494</name>
</gene>
<organism evidence="1 2">
    <name type="scientific">Pedobacter metabolipauper</name>
    <dbReference type="NCBI Taxonomy" id="425513"/>
    <lineage>
        <taxon>Bacteria</taxon>
        <taxon>Pseudomonadati</taxon>
        <taxon>Bacteroidota</taxon>
        <taxon>Sphingobacteriia</taxon>
        <taxon>Sphingobacteriales</taxon>
        <taxon>Sphingobacteriaceae</taxon>
        <taxon>Pedobacter</taxon>
    </lineage>
</organism>
<proteinExistence type="predicted"/>
<dbReference type="Proteomes" id="UP000295620">
    <property type="component" value="Unassembled WGS sequence"/>
</dbReference>
<dbReference type="RefSeq" id="WP_133574455.1">
    <property type="nucleotide sequence ID" value="NZ_SNYC01000003.1"/>
</dbReference>
<accession>A0A4R6SY93</accession>
<evidence type="ECO:0000313" key="1">
    <source>
        <dbReference type="EMBL" id="TDQ11376.1"/>
    </source>
</evidence>
<protein>
    <submittedName>
        <fullName evidence="1">Uncharacterized protein</fullName>
    </submittedName>
</protein>
<dbReference type="EMBL" id="SNYC01000003">
    <property type="protein sequence ID" value="TDQ11376.1"/>
    <property type="molecule type" value="Genomic_DNA"/>
</dbReference>
<evidence type="ECO:0000313" key="2">
    <source>
        <dbReference type="Proteomes" id="UP000295620"/>
    </source>
</evidence>
<dbReference type="AlphaFoldDB" id="A0A4R6SY93"/>
<name>A0A4R6SY93_9SPHI</name>
<comment type="caution">
    <text evidence="1">The sequence shown here is derived from an EMBL/GenBank/DDBJ whole genome shotgun (WGS) entry which is preliminary data.</text>
</comment>
<sequence>MQKVNVKYELQLDATVRNIQLTFMNTHIDYAGDKKGSNYSGKVSNIQADSMLKIYMFLAGATGNWKLQVWVRDLDEHQNECGDWRPLKGNNNGLFEGAIQTRNTLNNFYPIKKNEVPA</sequence>
<reference evidence="1 2" key="1">
    <citation type="submission" date="2019-03" db="EMBL/GenBank/DDBJ databases">
        <title>Genomic Encyclopedia of Archaeal and Bacterial Type Strains, Phase II (KMG-II): from individual species to whole genera.</title>
        <authorList>
            <person name="Goeker M."/>
        </authorList>
    </citation>
    <scope>NUCLEOTIDE SEQUENCE [LARGE SCALE GENOMIC DNA]</scope>
    <source>
        <strain evidence="1 2">DSM 19035</strain>
    </source>
</reference>